<comment type="caution">
    <text evidence="2">The sequence shown here is derived from an EMBL/GenBank/DDBJ whole genome shotgun (WGS) entry which is preliminary data.</text>
</comment>
<keyword evidence="1" id="KW-0732">Signal</keyword>
<geneLocation type="mitochondrion" evidence="2"/>
<proteinExistence type="predicted"/>
<sequence>MINVVPSFSRSKSKLSLLLFSCLFLVSQSNDVYSLSTLKVSLQGLSLACLKAINTIPNLTMLRV</sequence>
<evidence type="ECO:0000313" key="2">
    <source>
        <dbReference type="EMBL" id="KUM47581.1"/>
    </source>
</evidence>
<organism evidence="2">
    <name type="scientific">Picea glauca</name>
    <name type="common">White spruce</name>
    <name type="synonym">Pinus glauca</name>
    <dbReference type="NCBI Taxonomy" id="3330"/>
    <lineage>
        <taxon>Eukaryota</taxon>
        <taxon>Viridiplantae</taxon>
        <taxon>Streptophyta</taxon>
        <taxon>Embryophyta</taxon>
        <taxon>Tracheophyta</taxon>
        <taxon>Spermatophyta</taxon>
        <taxon>Pinopsida</taxon>
        <taxon>Pinidae</taxon>
        <taxon>Conifers I</taxon>
        <taxon>Pinales</taxon>
        <taxon>Pinaceae</taxon>
        <taxon>Picea</taxon>
    </lineage>
</organism>
<protein>
    <submittedName>
        <fullName evidence="2">Uncharacterized protein</fullName>
    </submittedName>
</protein>
<gene>
    <name evidence="2" type="ORF">ABT39_MTgene5767</name>
</gene>
<reference evidence="2" key="1">
    <citation type="journal article" date="2015" name="Genome Biol. Evol.">
        <title>Organellar Genomes of White Spruce (Picea glauca): Assembly and Annotation.</title>
        <authorList>
            <person name="Jackman S.D."/>
            <person name="Warren R.L."/>
            <person name="Gibb E.A."/>
            <person name="Vandervalk B.P."/>
            <person name="Mohamadi H."/>
            <person name="Chu J."/>
            <person name="Raymond A."/>
            <person name="Pleasance S."/>
            <person name="Coope R."/>
            <person name="Wildung M.R."/>
            <person name="Ritland C.E."/>
            <person name="Bousquet J."/>
            <person name="Jones S.J."/>
            <person name="Bohlmann J."/>
            <person name="Birol I."/>
        </authorList>
    </citation>
    <scope>NUCLEOTIDE SEQUENCE [LARGE SCALE GENOMIC DNA]</scope>
    <source>
        <tissue evidence="2">Flushing bud</tissue>
    </source>
</reference>
<feature type="signal peptide" evidence="1">
    <location>
        <begin position="1"/>
        <end position="29"/>
    </location>
</feature>
<keyword evidence="2" id="KW-0496">Mitochondrion</keyword>
<accession>A0A101LY96</accession>
<dbReference type="EMBL" id="LKAM01000007">
    <property type="protein sequence ID" value="KUM47581.1"/>
    <property type="molecule type" value="Genomic_DNA"/>
</dbReference>
<feature type="chain" id="PRO_5007100160" evidence="1">
    <location>
        <begin position="30"/>
        <end position="64"/>
    </location>
</feature>
<dbReference type="AlphaFoldDB" id="A0A101LY96"/>
<evidence type="ECO:0000256" key="1">
    <source>
        <dbReference type="SAM" id="SignalP"/>
    </source>
</evidence>
<name>A0A101LY96_PICGL</name>